<dbReference type="PANTHER" id="PTHR21666">
    <property type="entry name" value="PEPTIDASE-RELATED"/>
    <property type="match status" value="1"/>
</dbReference>
<organism evidence="5 6">
    <name type="scientific">Alloalcanivorax gelatiniphagus</name>
    <dbReference type="NCBI Taxonomy" id="1194167"/>
    <lineage>
        <taxon>Bacteria</taxon>
        <taxon>Pseudomonadati</taxon>
        <taxon>Pseudomonadota</taxon>
        <taxon>Gammaproteobacteria</taxon>
        <taxon>Oceanospirillales</taxon>
        <taxon>Alcanivoracaceae</taxon>
        <taxon>Alloalcanivorax</taxon>
    </lineage>
</organism>
<proteinExistence type="inferred from homology"/>
<comment type="caution">
    <text evidence="5">The sequence shown here is derived from an EMBL/GenBank/DDBJ whole genome shotgun (WGS) entry which is preliminary data.</text>
</comment>
<accession>A0ABY2XNL1</accession>
<protein>
    <submittedName>
        <fullName evidence="5">LysM peptidoglycan-binding domain-containing protein</fullName>
    </submittedName>
</protein>
<dbReference type="InterPro" id="IPR011055">
    <property type="entry name" value="Dup_hybrid_motif"/>
</dbReference>
<dbReference type="Pfam" id="PF01476">
    <property type="entry name" value="LysM"/>
    <property type="match status" value="1"/>
</dbReference>
<feature type="signal peptide" evidence="3">
    <location>
        <begin position="1"/>
        <end position="29"/>
    </location>
</feature>
<dbReference type="Gene3D" id="2.70.70.10">
    <property type="entry name" value="Glucose Permease (Domain IIA)"/>
    <property type="match status" value="1"/>
</dbReference>
<dbReference type="InterPro" id="IPR016047">
    <property type="entry name" value="M23ase_b-sheet_dom"/>
</dbReference>
<evidence type="ECO:0000256" key="2">
    <source>
        <dbReference type="SAM" id="MobiDB-lite"/>
    </source>
</evidence>
<dbReference type="EMBL" id="VCQT01000027">
    <property type="protein sequence ID" value="TMW13089.1"/>
    <property type="molecule type" value="Genomic_DNA"/>
</dbReference>
<evidence type="ECO:0000256" key="3">
    <source>
        <dbReference type="SAM" id="SignalP"/>
    </source>
</evidence>
<dbReference type="Proteomes" id="UP000739180">
    <property type="component" value="Unassembled WGS sequence"/>
</dbReference>
<sequence>MRRPQRTSSLLRVCLVTVLLMALTGCAVSSPPPVVDIYQQDQRAGKVTSGSHRVQRGETLYSIAWRYGWDYRSLARANSIGAPYTIYPGQVISFAGASPRETTPERGTASSSSRAPSSAGASSSSSRSSSAATPPPPPKTSSPAATGPVNWQWPASGKLLERYSSAAGGRRGIAIGGREGSPVVAAAGGRVVYRGSGLTGYGNLLIIKHNDRWLSAYAHNKKLLVKEGDQVRAGQEIATMGASGTLHTQLHFEIRKDGQPVDPLALLPRKS</sequence>
<dbReference type="InterPro" id="IPR018392">
    <property type="entry name" value="LysM"/>
</dbReference>
<reference evidence="5 6" key="1">
    <citation type="submission" date="2019-05" db="EMBL/GenBank/DDBJ databases">
        <title>Genome of Alcanivorax gelatiniphagus, an oil degrading marine bacteria.</title>
        <authorList>
            <person name="Kwon K.K."/>
        </authorList>
    </citation>
    <scope>NUCLEOTIDE SEQUENCE [LARGE SCALE GENOMIC DNA]</scope>
    <source>
        <strain evidence="5 6">MEBiC 08158</strain>
    </source>
</reference>
<feature type="chain" id="PRO_5046131891" evidence="3">
    <location>
        <begin position="30"/>
        <end position="271"/>
    </location>
</feature>
<dbReference type="InterPro" id="IPR050570">
    <property type="entry name" value="Cell_wall_metabolism_enzyme"/>
</dbReference>
<evidence type="ECO:0000259" key="4">
    <source>
        <dbReference type="PROSITE" id="PS51782"/>
    </source>
</evidence>
<evidence type="ECO:0000256" key="1">
    <source>
        <dbReference type="ARBA" id="ARBA00038420"/>
    </source>
</evidence>
<dbReference type="Gene3D" id="3.10.350.10">
    <property type="entry name" value="LysM domain"/>
    <property type="match status" value="1"/>
</dbReference>
<dbReference type="PROSITE" id="PS51782">
    <property type="entry name" value="LYSM"/>
    <property type="match status" value="1"/>
</dbReference>
<feature type="domain" description="LysM" evidence="4">
    <location>
        <begin position="50"/>
        <end position="94"/>
    </location>
</feature>
<feature type="compositionally biased region" description="Low complexity" evidence="2">
    <location>
        <begin position="106"/>
        <end position="132"/>
    </location>
</feature>
<dbReference type="CDD" id="cd12797">
    <property type="entry name" value="M23_peptidase"/>
    <property type="match status" value="1"/>
</dbReference>
<evidence type="ECO:0000313" key="5">
    <source>
        <dbReference type="EMBL" id="TMW13089.1"/>
    </source>
</evidence>
<dbReference type="PROSITE" id="PS51257">
    <property type="entry name" value="PROKAR_LIPOPROTEIN"/>
    <property type="match status" value="1"/>
</dbReference>
<comment type="similarity">
    <text evidence="1">Belongs to the E.coli NlpD/Haemophilus LppB family.</text>
</comment>
<dbReference type="SMART" id="SM00257">
    <property type="entry name" value="LysM"/>
    <property type="match status" value="1"/>
</dbReference>
<dbReference type="CDD" id="cd00118">
    <property type="entry name" value="LysM"/>
    <property type="match status" value="1"/>
</dbReference>
<dbReference type="SUPFAM" id="SSF51261">
    <property type="entry name" value="Duplicated hybrid motif"/>
    <property type="match status" value="1"/>
</dbReference>
<name>A0ABY2XNL1_9GAMM</name>
<evidence type="ECO:0000313" key="6">
    <source>
        <dbReference type="Proteomes" id="UP000739180"/>
    </source>
</evidence>
<keyword evidence="3" id="KW-0732">Signal</keyword>
<feature type="region of interest" description="Disordered" evidence="2">
    <location>
        <begin position="97"/>
        <end position="150"/>
    </location>
</feature>
<gene>
    <name evidence="5" type="ORF">FGS76_08470</name>
</gene>
<dbReference type="Pfam" id="PF01551">
    <property type="entry name" value="Peptidase_M23"/>
    <property type="match status" value="1"/>
</dbReference>
<dbReference type="InterPro" id="IPR036779">
    <property type="entry name" value="LysM_dom_sf"/>
</dbReference>
<dbReference type="PANTHER" id="PTHR21666:SF263">
    <property type="entry name" value="MUREIN HYDROLASE ACTIVATOR NLPD"/>
    <property type="match status" value="1"/>
</dbReference>
<keyword evidence="6" id="KW-1185">Reference proteome</keyword>